<dbReference type="OrthoDB" id="911383at2759"/>
<feature type="domain" description="F-box associated beta-propeller type 3" evidence="1">
    <location>
        <begin position="68"/>
        <end position="322"/>
    </location>
</feature>
<dbReference type="Proteomes" id="UP001153555">
    <property type="component" value="Unassembled WGS sequence"/>
</dbReference>
<protein>
    <recommendedName>
        <fullName evidence="1">F-box associated beta-propeller type 3 domain-containing protein</fullName>
    </recommendedName>
</protein>
<evidence type="ECO:0000313" key="2">
    <source>
        <dbReference type="EMBL" id="CAA0824139.1"/>
    </source>
</evidence>
<sequence>MLFLECYHLLKSAIRFEYSSELVFGYEFALSREENKFCAINVKSRRIRTLFRLRSKDIYNYFAGKVDCEKSMEIGNTCNGLILMLYSKRHVLFNPLSDRIAFATRKLPEWGGSRCCGFFYHPFAKEYRLLHVTQIGESRYEYHIYEFGAHKWRTILTPEFSHDPPERNAQLVVTKRAMIWRHLSGFMVFDIITEKLCLKGSPCFKGSPPPIDEPKMVAKRGKDLCCCYVRYAETVVDVWVLVDYKNWLWERKYAVNFDWEKNRCPSQAWSAHVPQVTLITKVVSIQGNILVLDFKGAGEQLHCYDLKYNASWTVDTTKFNGKTQTTWYGRRRPLDKHIVRYGFLGL</sequence>
<evidence type="ECO:0000313" key="3">
    <source>
        <dbReference type="Proteomes" id="UP001153555"/>
    </source>
</evidence>
<dbReference type="AlphaFoldDB" id="A0A9N7N770"/>
<reference evidence="2" key="1">
    <citation type="submission" date="2019-12" db="EMBL/GenBank/DDBJ databases">
        <authorList>
            <person name="Scholes J."/>
        </authorList>
    </citation>
    <scope>NUCLEOTIDE SEQUENCE</scope>
</reference>
<dbReference type="PANTHER" id="PTHR31672">
    <property type="entry name" value="BNACNNG10540D PROTEIN"/>
    <property type="match status" value="1"/>
</dbReference>
<dbReference type="InterPro" id="IPR050796">
    <property type="entry name" value="SCF_F-box_component"/>
</dbReference>
<gene>
    <name evidence="2" type="ORF">SHERM_21150</name>
</gene>
<accession>A0A9N7N770</accession>
<dbReference type="InterPro" id="IPR013187">
    <property type="entry name" value="F-box-assoc_dom_typ3"/>
</dbReference>
<dbReference type="InterPro" id="IPR017451">
    <property type="entry name" value="F-box-assoc_interact_dom"/>
</dbReference>
<name>A0A9N7N770_STRHE</name>
<keyword evidence="3" id="KW-1185">Reference proteome</keyword>
<organism evidence="2 3">
    <name type="scientific">Striga hermonthica</name>
    <name type="common">Purple witchweed</name>
    <name type="synonym">Buchnera hermonthica</name>
    <dbReference type="NCBI Taxonomy" id="68872"/>
    <lineage>
        <taxon>Eukaryota</taxon>
        <taxon>Viridiplantae</taxon>
        <taxon>Streptophyta</taxon>
        <taxon>Embryophyta</taxon>
        <taxon>Tracheophyta</taxon>
        <taxon>Spermatophyta</taxon>
        <taxon>Magnoliopsida</taxon>
        <taxon>eudicotyledons</taxon>
        <taxon>Gunneridae</taxon>
        <taxon>Pentapetalae</taxon>
        <taxon>asterids</taxon>
        <taxon>lamiids</taxon>
        <taxon>Lamiales</taxon>
        <taxon>Orobanchaceae</taxon>
        <taxon>Buchnereae</taxon>
        <taxon>Striga</taxon>
    </lineage>
</organism>
<dbReference type="EMBL" id="CACSLK010024664">
    <property type="protein sequence ID" value="CAA0824139.1"/>
    <property type="molecule type" value="Genomic_DNA"/>
</dbReference>
<dbReference type="NCBIfam" id="TIGR01640">
    <property type="entry name" value="F_box_assoc_1"/>
    <property type="match status" value="1"/>
</dbReference>
<dbReference type="Pfam" id="PF08268">
    <property type="entry name" value="FBA_3"/>
    <property type="match status" value="1"/>
</dbReference>
<comment type="caution">
    <text evidence="2">The sequence shown here is derived from an EMBL/GenBank/DDBJ whole genome shotgun (WGS) entry which is preliminary data.</text>
</comment>
<evidence type="ECO:0000259" key="1">
    <source>
        <dbReference type="Pfam" id="PF08268"/>
    </source>
</evidence>
<proteinExistence type="predicted"/>